<reference evidence="1" key="1">
    <citation type="submission" date="2020-12" db="EMBL/GenBank/DDBJ databases">
        <title>Prauserella sp. ASG 168, a novel actinomycete isolated from cave rock.</title>
        <authorList>
            <person name="Suriyachadkun C."/>
        </authorList>
    </citation>
    <scope>NUCLEOTIDE SEQUENCE</scope>
    <source>
        <strain evidence="1">ASG 168</strain>
    </source>
</reference>
<evidence type="ECO:0000313" key="2">
    <source>
        <dbReference type="Proteomes" id="UP000635245"/>
    </source>
</evidence>
<comment type="caution">
    <text evidence="1">The sequence shown here is derived from an EMBL/GenBank/DDBJ whole genome shotgun (WGS) entry which is preliminary data.</text>
</comment>
<proteinExistence type="predicted"/>
<keyword evidence="1" id="KW-0969">Cilium</keyword>
<protein>
    <submittedName>
        <fullName evidence="1">Flagellar basal body protein FliL</fullName>
    </submittedName>
</protein>
<dbReference type="AlphaFoldDB" id="A0A934QNN3"/>
<gene>
    <name evidence="1" type="ORF">JHE00_01080</name>
</gene>
<dbReference type="EMBL" id="JAENJH010000001">
    <property type="protein sequence ID" value="MBK1782899.1"/>
    <property type="molecule type" value="Genomic_DNA"/>
</dbReference>
<dbReference type="Proteomes" id="UP000635245">
    <property type="component" value="Unassembled WGS sequence"/>
</dbReference>
<keyword evidence="2" id="KW-1185">Reference proteome</keyword>
<organism evidence="1 2">
    <name type="scientific">Prauserella cavernicola</name>
    <dbReference type="NCBI Taxonomy" id="2800127"/>
    <lineage>
        <taxon>Bacteria</taxon>
        <taxon>Bacillati</taxon>
        <taxon>Actinomycetota</taxon>
        <taxon>Actinomycetes</taxon>
        <taxon>Pseudonocardiales</taxon>
        <taxon>Pseudonocardiaceae</taxon>
        <taxon>Prauserella</taxon>
    </lineage>
</organism>
<accession>A0A934QNN3</accession>
<keyword evidence="1" id="KW-0282">Flagellum</keyword>
<keyword evidence="1" id="KW-0966">Cell projection</keyword>
<evidence type="ECO:0000313" key="1">
    <source>
        <dbReference type="EMBL" id="MBK1782899.1"/>
    </source>
</evidence>
<sequence>MIIGLVVALVVAAGGVASYFAFWQSDSVAAGAATPGDAAMNFANALGSGDVVGLLGTLTPAEVSLFTDPLNEATEELKRLGVLEQSADPQQLTGLEIKTENLTFDDSQAERVNDHLTITKLTGGTLTLTSDVGNIPLAAEYRDLALEGTDAPAQRETETIDIAEVVQQTGEPIRIATVKVDDEWYPSLLYSIADYALLDAGEQWPQQPIAANGADSPNEAVKQTVQAALDGQLERVIELLPPDEMGVLHDVGPVLLDQLGTPAPSGVEITKLETETSEVAGGTRATLTALELTAEGRGTLSLTKNGDCYEMSADGRTESLCADQLGELAADEAGEQLPPELQQILTNIGGGIMDQGLGVVTTEVDGKHYVSPIRTMTELGMTFLRSMSPEDLRTLIANAN</sequence>
<name>A0A934QNN3_9PSEU</name>